<evidence type="ECO:0000313" key="7">
    <source>
        <dbReference type="EMBL" id="CAE0270438.1"/>
    </source>
</evidence>
<keyword evidence="1" id="KW-0805">Transcription regulation</keyword>
<evidence type="ECO:0000313" key="6">
    <source>
        <dbReference type="EMBL" id="CAE0270434.1"/>
    </source>
</evidence>
<keyword evidence="3" id="KW-0539">Nucleus</keyword>
<evidence type="ECO:0000256" key="4">
    <source>
        <dbReference type="SAM" id="Coils"/>
    </source>
</evidence>
<dbReference type="AlphaFoldDB" id="A0A7S3LX80"/>
<evidence type="ECO:0000256" key="5">
    <source>
        <dbReference type="SAM" id="MobiDB-lite"/>
    </source>
</evidence>
<accession>A0A7S3LX80</accession>
<reference evidence="6" key="1">
    <citation type="submission" date="2021-01" db="EMBL/GenBank/DDBJ databases">
        <authorList>
            <person name="Corre E."/>
            <person name="Pelletier E."/>
            <person name="Niang G."/>
            <person name="Scheremetjew M."/>
            <person name="Finn R."/>
            <person name="Kale V."/>
            <person name="Holt S."/>
            <person name="Cochrane G."/>
            <person name="Meng A."/>
            <person name="Brown T."/>
            <person name="Cohen L."/>
        </authorList>
    </citation>
    <scope>NUCLEOTIDE SEQUENCE</scope>
    <source>
        <strain evidence="6">NIES-2562</strain>
    </source>
</reference>
<dbReference type="InterPro" id="IPR006447">
    <property type="entry name" value="Myb_dom_plants"/>
</dbReference>
<protein>
    <recommendedName>
        <fullName evidence="8">HTH myb-type domain-containing protein</fullName>
    </recommendedName>
</protein>
<dbReference type="PANTHER" id="PTHR31442:SF29">
    <property type="entry name" value="HOMEODOMAIN-LIKE SUPERFAMILY PROTEIN"/>
    <property type="match status" value="1"/>
</dbReference>
<feature type="compositionally biased region" description="Polar residues" evidence="5">
    <location>
        <begin position="14"/>
        <end position="28"/>
    </location>
</feature>
<feature type="region of interest" description="Disordered" evidence="5">
    <location>
        <begin position="285"/>
        <end position="304"/>
    </location>
</feature>
<dbReference type="GO" id="GO:0003700">
    <property type="term" value="F:DNA-binding transcription factor activity"/>
    <property type="evidence" value="ECO:0007669"/>
    <property type="project" value="InterPro"/>
</dbReference>
<evidence type="ECO:0008006" key="8">
    <source>
        <dbReference type="Google" id="ProtNLM"/>
    </source>
</evidence>
<sequence>MVKHSDTPPPPRGQETSKMNTSSQAKKSRLLWSSQLHSRFLAAVNVLGVDSATPSQILELMNVEFLTREQVKSHLQKYKLNLNRTEEAASKKHNNPDTDRKTSLLEKLKLIEGTLQSSRLEREKLEVQLNQQKVLAAELTRQKAKIIEELNTIQLPTASPELAGVVEQVKSTGGLPRGQQATTSLQPPIEEDVVLHPPPPQYRVDQEMLGGTPNFSGQGFGVAPYQASFPSFSSFGGQVPSHHMYNEREEGETVPSKPAADAVPEILPLVPDGALAALVEGRKPVEAQLPEDQMKSLRERALQP</sequence>
<keyword evidence="2" id="KW-0804">Transcription</keyword>
<dbReference type="PANTHER" id="PTHR31442">
    <property type="entry name" value="HOMEODOMAIN-LIKE SUPERFAMILY PROTEIN-RELATED"/>
    <property type="match status" value="1"/>
</dbReference>
<dbReference type="SUPFAM" id="SSF46689">
    <property type="entry name" value="Homeodomain-like"/>
    <property type="match status" value="1"/>
</dbReference>
<dbReference type="GO" id="GO:0005634">
    <property type="term" value="C:nucleus"/>
    <property type="evidence" value="ECO:0007669"/>
    <property type="project" value="TreeGrafter"/>
</dbReference>
<keyword evidence="4" id="KW-0175">Coiled coil</keyword>
<dbReference type="EMBL" id="HBIB01049662">
    <property type="protein sequence ID" value="CAE0270438.1"/>
    <property type="molecule type" value="Transcribed_RNA"/>
</dbReference>
<evidence type="ECO:0000256" key="1">
    <source>
        <dbReference type="ARBA" id="ARBA00023015"/>
    </source>
</evidence>
<feature type="region of interest" description="Disordered" evidence="5">
    <location>
        <begin position="1"/>
        <end position="28"/>
    </location>
</feature>
<dbReference type="GO" id="GO:0003677">
    <property type="term" value="F:DNA binding"/>
    <property type="evidence" value="ECO:0007669"/>
    <property type="project" value="InterPro"/>
</dbReference>
<dbReference type="InterPro" id="IPR009057">
    <property type="entry name" value="Homeodomain-like_sf"/>
</dbReference>
<evidence type="ECO:0000256" key="3">
    <source>
        <dbReference type="ARBA" id="ARBA00023242"/>
    </source>
</evidence>
<name>A0A7S3LX80_9EUKA</name>
<proteinExistence type="predicted"/>
<dbReference type="FunFam" id="1.10.10.60:FF:000007">
    <property type="entry name" value="Two-component response regulator"/>
    <property type="match status" value="1"/>
</dbReference>
<organism evidence="6">
    <name type="scientific">Palpitomonas bilix</name>
    <dbReference type="NCBI Taxonomy" id="652834"/>
    <lineage>
        <taxon>Eukaryota</taxon>
        <taxon>Eukaryota incertae sedis</taxon>
    </lineage>
</organism>
<dbReference type="Gene3D" id="1.10.10.60">
    <property type="entry name" value="Homeodomain-like"/>
    <property type="match status" value="1"/>
</dbReference>
<gene>
    <name evidence="6" type="ORF">PBIL07802_LOCUS32789</name>
    <name evidence="7" type="ORF">PBIL07802_LOCUS32793</name>
</gene>
<dbReference type="EMBL" id="HBIB01049657">
    <property type="protein sequence ID" value="CAE0270434.1"/>
    <property type="molecule type" value="Transcribed_RNA"/>
</dbReference>
<dbReference type="NCBIfam" id="TIGR01557">
    <property type="entry name" value="myb_SHAQKYF"/>
    <property type="match status" value="1"/>
</dbReference>
<feature type="compositionally biased region" description="Basic and acidic residues" evidence="5">
    <location>
        <begin position="292"/>
        <end position="304"/>
    </location>
</feature>
<evidence type="ECO:0000256" key="2">
    <source>
        <dbReference type="ARBA" id="ARBA00023163"/>
    </source>
</evidence>
<feature type="coiled-coil region" evidence="4">
    <location>
        <begin position="68"/>
        <end position="149"/>
    </location>
</feature>
<dbReference type="InterPro" id="IPR044841">
    <property type="entry name" value="LUX/BOA-like"/>
</dbReference>